<feature type="region of interest" description="Disordered" evidence="2">
    <location>
        <begin position="470"/>
        <end position="494"/>
    </location>
</feature>
<evidence type="ECO:0000256" key="2">
    <source>
        <dbReference type="SAM" id="MobiDB-lite"/>
    </source>
</evidence>
<evidence type="ECO:0000259" key="3">
    <source>
        <dbReference type="Pfam" id="PF15067"/>
    </source>
</evidence>
<dbReference type="AlphaFoldDB" id="A0AAN9AN05"/>
<dbReference type="Proteomes" id="UP001374579">
    <property type="component" value="Unassembled WGS sequence"/>
</dbReference>
<feature type="compositionally biased region" description="Low complexity" evidence="2">
    <location>
        <begin position="27"/>
        <end position="37"/>
    </location>
</feature>
<dbReference type="Pfam" id="PF15067">
    <property type="entry name" value="FAM124"/>
    <property type="match status" value="1"/>
</dbReference>
<evidence type="ECO:0000313" key="4">
    <source>
        <dbReference type="EMBL" id="KAK7089917.1"/>
    </source>
</evidence>
<feature type="domain" description="FAM124" evidence="3">
    <location>
        <begin position="51"/>
        <end position="338"/>
    </location>
</feature>
<organism evidence="4 5">
    <name type="scientific">Littorina saxatilis</name>
    <dbReference type="NCBI Taxonomy" id="31220"/>
    <lineage>
        <taxon>Eukaryota</taxon>
        <taxon>Metazoa</taxon>
        <taxon>Spiralia</taxon>
        <taxon>Lophotrochozoa</taxon>
        <taxon>Mollusca</taxon>
        <taxon>Gastropoda</taxon>
        <taxon>Caenogastropoda</taxon>
        <taxon>Littorinimorpha</taxon>
        <taxon>Littorinoidea</taxon>
        <taxon>Littorinidae</taxon>
        <taxon>Littorina</taxon>
    </lineage>
</organism>
<feature type="region of interest" description="Disordered" evidence="2">
    <location>
        <begin position="18"/>
        <end position="38"/>
    </location>
</feature>
<dbReference type="PANTHER" id="PTHR14715">
    <property type="entry name" value="FAM124 DOMAIN-CONTAINING PROTEIN-RELATED"/>
    <property type="match status" value="1"/>
</dbReference>
<dbReference type="InterPro" id="IPR046365">
    <property type="entry name" value="FAM124_dom"/>
</dbReference>
<dbReference type="EMBL" id="JBAMIC010000024">
    <property type="protein sequence ID" value="KAK7089917.1"/>
    <property type="molecule type" value="Genomic_DNA"/>
</dbReference>
<name>A0AAN9AN05_9CAEN</name>
<dbReference type="PANTHER" id="PTHR14715:SF6">
    <property type="entry name" value="FAM124 DOMAIN-CONTAINING PROTEIN"/>
    <property type="match status" value="1"/>
</dbReference>
<sequence>MLFVGVFAGSTASSTASSRSEVDMFESGSTASSASGSEMDVMALRDPARLTFELSVDPHEVYPLLDLYEALTGWIDPDLRLFHAAERETVSSNTANKCHQQHSGARKGILVNKHNVNNNRHRNLSTFRGGQHFIDEGETVFRNNANDEVRLEEGSPPVSVVLFLYEEETCSGGRVDSVRQCMERAPWKLHHCERASRRNLNLNPKSLDYFFLSEDLPLWSVRQVHYGKEHIRIVVQTKDDTWLDMVQFYKLILGFEPDLLRDDFCLFTVHSQINFDIQFALKREGPTTSTQPSTRQSVRLKFKVAELGRLVPLFPNVCQPISEACWLTTDHDGNQVLLDVTAHCSGGSSTTSSGSDRASSESCASASGSDVSFDSHDSGPSQASTCSYDDRSCAGPRSTLHNFKRTKSHSVLSNLSGSSGGSSKSQRRVTFCFDDVPPASTSPPKCDVESRLLSPAAAASSRLKAALVSSRVSTSPSSSPTPSTSPSNSSSISSVPEMMFPLKFDTCPTAPLSKNNTREEQIGFYV</sequence>
<dbReference type="InterPro" id="IPR029380">
    <property type="entry name" value="FAM124"/>
</dbReference>
<evidence type="ECO:0000256" key="1">
    <source>
        <dbReference type="ARBA" id="ARBA00006440"/>
    </source>
</evidence>
<proteinExistence type="inferred from homology"/>
<comment type="caution">
    <text evidence="4">The sequence shown here is derived from an EMBL/GenBank/DDBJ whole genome shotgun (WGS) entry which is preliminary data.</text>
</comment>
<comment type="similarity">
    <text evidence="1">Belongs to the FAM124 family.</text>
</comment>
<feature type="region of interest" description="Disordered" evidence="2">
    <location>
        <begin position="369"/>
        <end position="392"/>
    </location>
</feature>
<gene>
    <name evidence="4" type="ORF">V1264_009797</name>
</gene>
<evidence type="ECO:0000313" key="5">
    <source>
        <dbReference type="Proteomes" id="UP001374579"/>
    </source>
</evidence>
<protein>
    <recommendedName>
        <fullName evidence="3">FAM124 domain-containing protein</fullName>
    </recommendedName>
</protein>
<feature type="compositionally biased region" description="Polar residues" evidence="2">
    <location>
        <begin position="378"/>
        <end position="387"/>
    </location>
</feature>
<keyword evidence="5" id="KW-1185">Reference proteome</keyword>
<accession>A0AAN9AN05</accession>
<reference evidence="4 5" key="1">
    <citation type="submission" date="2024-02" db="EMBL/GenBank/DDBJ databases">
        <title>Chromosome-scale genome assembly of the rough periwinkle Littorina saxatilis.</title>
        <authorList>
            <person name="De Jode A."/>
            <person name="Faria R."/>
            <person name="Formenti G."/>
            <person name="Sims Y."/>
            <person name="Smith T.P."/>
            <person name="Tracey A."/>
            <person name="Wood J.M.D."/>
            <person name="Zagrodzka Z.B."/>
            <person name="Johannesson K."/>
            <person name="Butlin R.K."/>
            <person name="Leder E.H."/>
        </authorList>
    </citation>
    <scope>NUCLEOTIDE SEQUENCE [LARGE SCALE GENOMIC DNA]</scope>
    <source>
        <strain evidence="4">Snail1</strain>
        <tissue evidence="4">Muscle</tissue>
    </source>
</reference>